<evidence type="ECO:0000313" key="2">
    <source>
        <dbReference type="Proteomes" id="UP000198601"/>
    </source>
</evidence>
<dbReference type="SUPFAM" id="SSF50630">
    <property type="entry name" value="Acid proteases"/>
    <property type="match status" value="1"/>
</dbReference>
<organism evidence="1 2">
    <name type="scientific">Paenibacillus tianmuensis</name>
    <dbReference type="NCBI Taxonomy" id="624147"/>
    <lineage>
        <taxon>Bacteria</taxon>
        <taxon>Bacillati</taxon>
        <taxon>Bacillota</taxon>
        <taxon>Bacilli</taxon>
        <taxon>Bacillales</taxon>
        <taxon>Paenibacillaceae</taxon>
        <taxon>Paenibacillus</taxon>
    </lineage>
</organism>
<proteinExistence type="predicted"/>
<reference evidence="2" key="1">
    <citation type="submission" date="2016-10" db="EMBL/GenBank/DDBJ databases">
        <authorList>
            <person name="Varghese N."/>
            <person name="Submissions S."/>
        </authorList>
    </citation>
    <scope>NUCLEOTIDE SEQUENCE [LARGE SCALE GENOMIC DNA]</scope>
    <source>
        <strain evidence="2">CGMCC 1.8946</strain>
    </source>
</reference>
<dbReference type="AlphaFoldDB" id="A0A1G4SPI8"/>
<protein>
    <submittedName>
        <fullName evidence="1">Aspartyl protease</fullName>
    </submittedName>
</protein>
<accession>A0A1G4SPI8</accession>
<keyword evidence="1" id="KW-0378">Hydrolase</keyword>
<gene>
    <name evidence="1" type="ORF">SAMN04487970_103250</name>
</gene>
<dbReference type="EMBL" id="FMTT01000032">
    <property type="protein sequence ID" value="SCW71100.1"/>
    <property type="molecule type" value="Genomic_DNA"/>
</dbReference>
<dbReference type="Pfam" id="PF13650">
    <property type="entry name" value="Asp_protease_2"/>
    <property type="match status" value="1"/>
</dbReference>
<dbReference type="Gene3D" id="2.40.70.10">
    <property type="entry name" value="Acid Proteases"/>
    <property type="match status" value="1"/>
</dbReference>
<dbReference type="STRING" id="624147.SAMN04487970_103250"/>
<dbReference type="GO" id="GO:0008233">
    <property type="term" value="F:peptidase activity"/>
    <property type="evidence" value="ECO:0007669"/>
    <property type="project" value="UniProtKB-KW"/>
</dbReference>
<name>A0A1G4SPI8_9BACL</name>
<keyword evidence="1" id="KW-0645">Protease</keyword>
<dbReference type="Proteomes" id="UP000198601">
    <property type="component" value="Unassembled WGS sequence"/>
</dbReference>
<dbReference type="GO" id="GO:0006508">
    <property type="term" value="P:proteolysis"/>
    <property type="evidence" value="ECO:0007669"/>
    <property type="project" value="UniProtKB-KW"/>
</dbReference>
<sequence length="129" mass="14220">MMRLRLEHGLPLVSFSCTCQEKTIEMSNVSFDTGCASTIFDTDLLAKIGLYLDMINGTAKRMYGVGGASELCYGQIVESLQIGNIMLPSFKVQLGMTREPYGFDGILSIDFMTAVGLKVDFKTMNIEHS</sequence>
<evidence type="ECO:0000313" key="1">
    <source>
        <dbReference type="EMBL" id="SCW71100.1"/>
    </source>
</evidence>
<dbReference type="InterPro" id="IPR021109">
    <property type="entry name" value="Peptidase_aspartic_dom_sf"/>
</dbReference>
<keyword evidence="2" id="KW-1185">Reference proteome</keyword>